<gene>
    <name evidence="1" type="ORF">EV356DRAFT_509734</name>
</gene>
<reference evidence="1" key="1">
    <citation type="journal article" date="2020" name="Stud. Mycol.">
        <title>101 Dothideomycetes genomes: a test case for predicting lifestyles and emergence of pathogens.</title>
        <authorList>
            <person name="Haridas S."/>
            <person name="Albert R."/>
            <person name="Binder M."/>
            <person name="Bloem J."/>
            <person name="Labutti K."/>
            <person name="Salamov A."/>
            <person name="Andreopoulos B."/>
            <person name="Baker S."/>
            <person name="Barry K."/>
            <person name="Bills G."/>
            <person name="Bluhm B."/>
            <person name="Cannon C."/>
            <person name="Castanera R."/>
            <person name="Culley D."/>
            <person name="Daum C."/>
            <person name="Ezra D."/>
            <person name="Gonzalez J."/>
            <person name="Henrissat B."/>
            <person name="Kuo A."/>
            <person name="Liang C."/>
            <person name="Lipzen A."/>
            <person name="Lutzoni F."/>
            <person name="Magnuson J."/>
            <person name="Mondo S."/>
            <person name="Nolan M."/>
            <person name="Ohm R."/>
            <person name="Pangilinan J."/>
            <person name="Park H.-J."/>
            <person name="Ramirez L."/>
            <person name="Alfaro M."/>
            <person name="Sun H."/>
            <person name="Tritt A."/>
            <person name="Yoshinaga Y."/>
            <person name="Zwiers L.-H."/>
            <person name="Turgeon B."/>
            <person name="Goodwin S."/>
            <person name="Spatafora J."/>
            <person name="Crous P."/>
            <person name="Grigoriev I."/>
        </authorList>
    </citation>
    <scope>NUCLEOTIDE SEQUENCE</scope>
    <source>
        <strain evidence="1">Tuck. ex Michener</strain>
    </source>
</reference>
<proteinExistence type="predicted"/>
<evidence type="ECO:0000313" key="2">
    <source>
        <dbReference type="Proteomes" id="UP000800092"/>
    </source>
</evidence>
<dbReference type="AlphaFoldDB" id="A0A6A6HK51"/>
<organism evidence="1 2">
    <name type="scientific">Viridothelium virens</name>
    <name type="common">Speckled blister lichen</name>
    <name type="synonym">Trypethelium virens</name>
    <dbReference type="NCBI Taxonomy" id="1048519"/>
    <lineage>
        <taxon>Eukaryota</taxon>
        <taxon>Fungi</taxon>
        <taxon>Dikarya</taxon>
        <taxon>Ascomycota</taxon>
        <taxon>Pezizomycotina</taxon>
        <taxon>Dothideomycetes</taxon>
        <taxon>Dothideomycetes incertae sedis</taxon>
        <taxon>Trypetheliales</taxon>
        <taxon>Trypetheliaceae</taxon>
        <taxon>Viridothelium</taxon>
    </lineage>
</organism>
<sequence>MIYIPAGDLKYTKGKDHLTSYQFGSKQGNHRRLSLVPRNRHLARRRSFASPFSGPFRAFQQSNEETNYVGLVFCPTCGTSTVGDLEGIIPGISHAVNVSAITHVHCTSKLLLSSCTSKCRHLPPDIHLTCA</sequence>
<evidence type="ECO:0000313" key="1">
    <source>
        <dbReference type="EMBL" id="KAF2237840.1"/>
    </source>
</evidence>
<accession>A0A6A6HK51</accession>
<dbReference type="Proteomes" id="UP000800092">
    <property type="component" value="Unassembled WGS sequence"/>
</dbReference>
<keyword evidence="2" id="KW-1185">Reference proteome</keyword>
<protein>
    <submittedName>
        <fullName evidence="1">Uncharacterized protein</fullName>
    </submittedName>
</protein>
<dbReference type="EMBL" id="ML991778">
    <property type="protein sequence ID" value="KAF2237840.1"/>
    <property type="molecule type" value="Genomic_DNA"/>
</dbReference>
<name>A0A6A6HK51_VIRVR</name>